<dbReference type="InterPro" id="IPR036942">
    <property type="entry name" value="Beta-barrel_TonB_sf"/>
</dbReference>
<name>A0ABT3JM37_9FLAO</name>
<keyword evidence="4" id="KW-0732">Signal</keyword>
<keyword evidence="3" id="KW-0998">Cell outer membrane</keyword>
<dbReference type="Gene3D" id="2.40.170.20">
    <property type="entry name" value="TonB-dependent receptor, beta-barrel domain"/>
    <property type="match status" value="1"/>
</dbReference>
<evidence type="ECO:0000256" key="4">
    <source>
        <dbReference type="SAM" id="SignalP"/>
    </source>
</evidence>
<evidence type="ECO:0000256" key="3">
    <source>
        <dbReference type="ARBA" id="ARBA00023237"/>
    </source>
</evidence>
<feature type="chain" id="PRO_5045249356" evidence="4">
    <location>
        <begin position="22"/>
        <end position="958"/>
    </location>
</feature>
<keyword evidence="6" id="KW-1185">Reference proteome</keyword>
<evidence type="ECO:0000313" key="5">
    <source>
        <dbReference type="EMBL" id="MCW4451849.1"/>
    </source>
</evidence>
<dbReference type="Gene3D" id="2.60.40.1120">
    <property type="entry name" value="Carboxypeptidase-like, regulatory domain"/>
    <property type="match status" value="1"/>
</dbReference>
<dbReference type="Pfam" id="PF13620">
    <property type="entry name" value="CarboxypepD_reg"/>
    <property type="match status" value="1"/>
</dbReference>
<dbReference type="EMBL" id="JAPCHZ010000002">
    <property type="protein sequence ID" value="MCW4451849.1"/>
    <property type="molecule type" value="Genomic_DNA"/>
</dbReference>
<dbReference type="RefSeq" id="WP_265144007.1">
    <property type="nucleotide sequence ID" value="NZ_JAPCHZ010000002.1"/>
</dbReference>
<reference evidence="5 6" key="1">
    <citation type="submission" date="2022-10" db="EMBL/GenBank/DDBJ databases">
        <title>Kaistella sp. BT-6-1-3.</title>
        <authorList>
            <person name="Ai J."/>
            <person name="Deng Z."/>
        </authorList>
    </citation>
    <scope>NUCLEOTIDE SEQUENCE [LARGE SCALE GENOMIC DNA]</scope>
    <source>
        <strain evidence="5 6">BT6-1-3</strain>
    </source>
</reference>
<keyword evidence="2" id="KW-0472">Membrane</keyword>
<dbReference type="SUPFAM" id="SSF49464">
    <property type="entry name" value="Carboxypeptidase regulatory domain-like"/>
    <property type="match status" value="1"/>
</dbReference>
<evidence type="ECO:0000256" key="1">
    <source>
        <dbReference type="ARBA" id="ARBA00004442"/>
    </source>
</evidence>
<feature type="signal peptide" evidence="4">
    <location>
        <begin position="1"/>
        <end position="21"/>
    </location>
</feature>
<comment type="subcellular location">
    <subcellularLocation>
        <location evidence="1">Cell outer membrane</location>
    </subcellularLocation>
</comment>
<sequence>MIKKLSLISLFTLLPASFYFAQTTVYAYVKDQEGKPVESAEIDLVQSTDDVKADKIGYFQFVDLQPGQYQINVSKPNFETKVIEFTVSANEKRRDLGVISLLPAPFANAGVMVIDDAASDSDEDGSSMQPTIGLLNSGRDIFQSVTAFELGAYWFRPRGVDNRYEDVLFNGVSMSKNDDGRVDFSNWGGLNDVTRYPYESVDNITPSAYTFGNLGGVVYYNTRASSYRKQTSLAYSFTNRSYRHRAMATYSSGLSKNGWAFTFSASRRWAEEGVIDGTQQNSYAYFGAIEKQFSSRHAINLTAFGAPTYRASNAPNTQEVYDLMGKNYNSYWGWQDGEKRNSRIRKTFEPIFMLTDYLKLGKTSNWTNTFSYQFGSDSRSRLDWFHGTDPNPTYYRKLPSYFFSKALELESDGGNDVTADELAEIEAVSNSWQTDSNVSQISWDALYRANYLNKTGMNGEKRGAIYTMVEDVNEDKTFNYSSHFDTMLQPNWKLNLNFNYQNLKSDNFRRVSDLLGADFAYNLNAFGGDNPYNVDDPNVEVREGDRTQYNYLLSRSSYAFNASTELDLPKWNVMGSIFSSYSESQRDGKYRHHYYLNTSKGKSGIYDALDGGVKGRVTYKIDGRNFIVYNGAFFSVAPTLNEIFVNPRVNERMTPGVSNQMINSNDLGYIHRGQVLKIRLSGYYTTISNSTDISRYYLEGGGDDNSAIGAPNAFIAEVLSGADKRYMGVELGLDVKVTPTLNANLVASVGDYEYTNNPKAYSYSDVDRTYFAADQEFGEANIKGLKVAGTPQKAFSLGLKYNSTKFWWLGVSANYLMDQYLDFSVINRTANFYTNPRTGDIYTTTTGEYTGFDIPEANAENVAALLKQQKFDDQFMLNANAGKSFLIGKYRMGVSVSVNNILNNRDYVTGGFEQGRKSNFAASYEDNLNAEKGGYALFAPKLWYDRGTTFFANVYLRF</sequence>
<dbReference type="InterPro" id="IPR008969">
    <property type="entry name" value="CarboxyPept-like_regulatory"/>
</dbReference>
<evidence type="ECO:0000313" key="6">
    <source>
        <dbReference type="Proteomes" id="UP001209107"/>
    </source>
</evidence>
<dbReference type="SUPFAM" id="SSF56935">
    <property type="entry name" value="Porins"/>
    <property type="match status" value="1"/>
</dbReference>
<evidence type="ECO:0000256" key="2">
    <source>
        <dbReference type="ARBA" id="ARBA00023136"/>
    </source>
</evidence>
<comment type="caution">
    <text evidence="5">The sequence shown here is derived from an EMBL/GenBank/DDBJ whole genome shotgun (WGS) entry which is preliminary data.</text>
</comment>
<organism evidence="5 6">
    <name type="scientific">Kaistella yananensis</name>
    <dbReference type="NCBI Taxonomy" id="2989820"/>
    <lineage>
        <taxon>Bacteria</taxon>
        <taxon>Pseudomonadati</taxon>
        <taxon>Bacteroidota</taxon>
        <taxon>Flavobacteriia</taxon>
        <taxon>Flavobacteriales</taxon>
        <taxon>Weeksellaceae</taxon>
        <taxon>Chryseobacterium group</taxon>
        <taxon>Kaistella</taxon>
    </lineage>
</organism>
<protein>
    <submittedName>
        <fullName evidence="5">Carboxypeptidase-like regulatory domain-containing protein</fullName>
    </submittedName>
</protein>
<proteinExistence type="predicted"/>
<accession>A0ABT3JM37</accession>
<dbReference type="Proteomes" id="UP001209107">
    <property type="component" value="Unassembled WGS sequence"/>
</dbReference>
<gene>
    <name evidence="5" type="ORF">OK344_06460</name>
</gene>